<name>A0A2P4UEW0_9ACTN</name>
<keyword evidence="2" id="KW-1185">Reference proteome</keyword>
<protein>
    <submittedName>
        <fullName evidence="1">Uncharacterized protein</fullName>
    </submittedName>
</protein>
<gene>
    <name evidence="1" type="ORF">BTM25_47260</name>
</gene>
<sequence length="51" mass="5712">MSPRTRPCFAAMLRAAAGTRHPSRTRAVTAVDDAERHFRRRVAAHGGPRER</sequence>
<dbReference type="Proteomes" id="UP000242367">
    <property type="component" value="Unassembled WGS sequence"/>
</dbReference>
<proteinExistence type="predicted"/>
<evidence type="ECO:0000313" key="2">
    <source>
        <dbReference type="Proteomes" id="UP000242367"/>
    </source>
</evidence>
<accession>A0A2P4UEW0</accession>
<reference evidence="1 2" key="1">
    <citation type="journal article" date="2017" name="Chemistry">
        <title>Isolation, Biosynthesis and Chemical Modifications of Rubterolones A-F: Rare Tropolone Alkaloids from Actinomadura sp. 5-2.</title>
        <authorList>
            <person name="Guo H."/>
            <person name="Benndorf R."/>
            <person name="Leichnitz D."/>
            <person name="Klassen J.L."/>
            <person name="Vollmers J."/>
            <person name="Gorls H."/>
            <person name="Steinacker M."/>
            <person name="Weigel C."/>
            <person name="Dahse H.M."/>
            <person name="Kaster A.K."/>
            <person name="de Beer Z.W."/>
            <person name="Poulsen M."/>
            <person name="Beemelmanns C."/>
        </authorList>
    </citation>
    <scope>NUCLEOTIDE SEQUENCE [LARGE SCALE GENOMIC DNA]</scope>
    <source>
        <strain evidence="1 2">5-2</strain>
    </source>
</reference>
<evidence type="ECO:0000313" key="1">
    <source>
        <dbReference type="EMBL" id="POM23571.1"/>
    </source>
</evidence>
<dbReference type="EMBL" id="MTBP01000003">
    <property type="protein sequence ID" value="POM23571.1"/>
    <property type="molecule type" value="Genomic_DNA"/>
</dbReference>
<dbReference type="AlphaFoldDB" id="A0A2P4UEW0"/>
<comment type="caution">
    <text evidence="1">The sequence shown here is derived from an EMBL/GenBank/DDBJ whole genome shotgun (WGS) entry which is preliminary data.</text>
</comment>
<organism evidence="1 2">
    <name type="scientific">Actinomadura rubteroloni</name>
    <dbReference type="NCBI Taxonomy" id="1926885"/>
    <lineage>
        <taxon>Bacteria</taxon>
        <taxon>Bacillati</taxon>
        <taxon>Actinomycetota</taxon>
        <taxon>Actinomycetes</taxon>
        <taxon>Streptosporangiales</taxon>
        <taxon>Thermomonosporaceae</taxon>
        <taxon>Actinomadura</taxon>
    </lineage>
</organism>